<feature type="chain" id="PRO_5045647953" evidence="1">
    <location>
        <begin position="28"/>
        <end position="125"/>
    </location>
</feature>
<dbReference type="Proteomes" id="UP001185069">
    <property type="component" value="Unassembled WGS sequence"/>
</dbReference>
<dbReference type="RefSeq" id="WP_309798467.1">
    <property type="nucleotide sequence ID" value="NZ_BAAAHY010000005.1"/>
</dbReference>
<accession>A0ABU1JD77</accession>
<organism evidence="2 3">
    <name type="scientific">Arthrobacter russicus</name>
    <dbReference type="NCBI Taxonomy" id="172040"/>
    <lineage>
        <taxon>Bacteria</taxon>
        <taxon>Bacillati</taxon>
        <taxon>Actinomycetota</taxon>
        <taxon>Actinomycetes</taxon>
        <taxon>Micrococcales</taxon>
        <taxon>Micrococcaceae</taxon>
        <taxon>Arthrobacter</taxon>
    </lineage>
</organism>
<evidence type="ECO:0000313" key="3">
    <source>
        <dbReference type="Proteomes" id="UP001185069"/>
    </source>
</evidence>
<evidence type="ECO:0000256" key="1">
    <source>
        <dbReference type="SAM" id="SignalP"/>
    </source>
</evidence>
<feature type="signal peptide" evidence="1">
    <location>
        <begin position="1"/>
        <end position="27"/>
    </location>
</feature>
<comment type="caution">
    <text evidence="2">The sequence shown here is derived from an EMBL/GenBank/DDBJ whole genome shotgun (WGS) entry which is preliminary data.</text>
</comment>
<evidence type="ECO:0000313" key="2">
    <source>
        <dbReference type="EMBL" id="MDR6269836.1"/>
    </source>
</evidence>
<keyword evidence="1" id="KW-0732">Signal</keyword>
<dbReference type="EMBL" id="JAVDQF010000001">
    <property type="protein sequence ID" value="MDR6269836.1"/>
    <property type="molecule type" value="Genomic_DNA"/>
</dbReference>
<keyword evidence="3" id="KW-1185">Reference proteome</keyword>
<reference evidence="2 3" key="1">
    <citation type="submission" date="2023-07" db="EMBL/GenBank/DDBJ databases">
        <title>Sequencing the genomes of 1000 actinobacteria strains.</title>
        <authorList>
            <person name="Klenk H.-P."/>
        </authorList>
    </citation>
    <scope>NUCLEOTIDE SEQUENCE [LARGE SCALE GENOMIC DNA]</scope>
    <source>
        <strain evidence="2 3">DSM 14555</strain>
    </source>
</reference>
<proteinExistence type="predicted"/>
<name>A0ABU1JD77_9MICC</name>
<sequence length="125" mass="14284">MKFLTNIPILITAFGLLLGAGVNPASATAPTVDLVAEFNQQMTPFGLNSDIQQQVVGKFDDLSFESQRQILAKLEVDREWSWQLHHEVLRKLDLQGIFDLLEQRNGNDCQWSRYCENMAKQYLRG</sequence>
<gene>
    <name evidence="2" type="ORF">JOE69_002074</name>
</gene>
<protein>
    <submittedName>
        <fullName evidence="2">Uncharacterized protein</fullName>
    </submittedName>
</protein>